<keyword evidence="1" id="KW-0547">Nucleotide-binding</keyword>
<dbReference type="InterPro" id="IPR027417">
    <property type="entry name" value="P-loop_NTPase"/>
</dbReference>
<sequence>MLTQLLARQITDNCGFTPTGQQAEAIMRISQFLLSRDNETIFLLKGYAGTGKTSLAAAIVKTLGTIKARAVLLAPTGRAAKVFSQYSGHKAYTIHKAIYRQKVFSPEMNNFVMGHNMSRDTVFIVDEASMISDSGGGEAHFGSGHLLNDLIEFVYSGDNCKLMMIGDTAQLPPVGENESPALSRTSLAAYGFKVDQVELTEVVRQRDTSGILANATAIRDIIRAGGPDGMPRMDVSRFADIRRVTGADLVDAISDCYSHDGRDQTIVITRSNHRANIYNRGIRNMILYREEELERGDIIMIAKNNYAADLTGTDIEFIANGDIAVVRRVRRNIDAYGLRFADVTIAFPDYDNYELEARVILDTLHSETASLGREQSEALFQGVYDSYADVKTKRERMKKVKADPFYNALQIKYAYAVTCHKAQGGQWTNIFLDHGYVTDDMIDTDYLRWLYTAVTRATGTLYLVNYPDDECI</sequence>
<comment type="caution">
    <text evidence="4">The sequence shown here is derived from an EMBL/GenBank/DDBJ whole genome shotgun (WGS) entry which is preliminary data.</text>
</comment>
<evidence type="ECO:0000313" key="4">
    <source>
        <dbReference type="EMBL" id="HJD53771.1"/>
    </source>
</evidence>
<dbReference type="CDD" id="cd17933">
    <property type="entry name" value="DEXSc_RecD-like"/>
    <property type="match status" value="1"/>
</dbReference>
<dbReference type="InterPro" id="IPR050534">
    <property type="entry name" value="Coronavir_polyprotein_1ab"/>
</dbReference>
<dbReference type="Gene3D" id="2.30.30.940">
    <property type="match status" value="1"/>
</dbReference>
<dbReference type="CDD" id="cd18809">
    <property type="entry name" value="SF1_C_RecD"/>
    <property type="match status" value="1"/>
</dbReference>
<dbReference type="GO" id="GO:0003678">
    <property type="term" value="F:DNA helicase activity"/>
    <property type="evidence" value="ECO:0007669"/>
    <property type="project" value="UniProtKB-ARBA"/>
</dbReference>
<reference evidence="4" key="1">
    <citation type="journal article" date="2021" name="PeerJ">
        <title>Extensive microbial diversity within the chicken gut microbiome revealed by metagenomics and culture.</title>
        <authorList>
            <person name="Gilroy R."/>
            <person name="Ravi A."/>
            <person name="Getino M."/>
            <person name="Pursley I."/>
            <person name="Horton D.L."/>
            <person name="Alikhan N.F."/>
            <person name="Baker D."/>
            <person name="Gharbi K."/>
            <person name="Hall N."/>
            <person name="Watson M."/>
            <person name="Adriaenssens E.M."/>
            <person name="Foster-Nyarko E."/>
            <person name="Jarju S."/>
            <person name="Secka A."/>
            <person name="Antonio M."/>
            <person name="Oren A."/>
            <person name="Chaudhuri R.R."/>
            <person name="La Ragione R."/>
            <person name="Hildebrand F."/>
            <person name="Pallen M.J."/>
        </authorList>
    </citation>
    <scope>NUCLEOTIDE SEQUENCE</scope>
    <source>
        <strain evidence="4">MalCec1-1739</strain>
    </source>
</reference>
<proteinExistence type="predicted"/>
<dbReference type="AlphaFoldDB" id="A0A9D2UK56"/>
<dbReference type="Pfam" id="PF13604">
    <property type="entry name" value="AAA_30"/>
    <property type="match status" value="1"/>
</dbReference>
<accession>A0A9D2UK56</accession>
<evidence type="ECO:0000313" key="5">
    <source>
        <dbReference type="Proteomes" id="UP000787625"/>
    </source>
</evidence>
<dbReference type="GO" id="GO:0005524">
    <property type="term" value="F:ATP binding"/>
    <property type="evidence" value="ECO:0007669"/>
    <property type="project" value="UniProtKB-KW"/>
</dbReference>
<dbReference type="PANTHER" id="PTHR43788:SF6">
    <property type="entry name" value="DNA HELICASE B"/>
    <property type="match status" value="1"/>
</dbReference>
<keyword evidence="2" id="KW-0067">ATP-binding</keyword>
<dbReference type="Gene3D" id="3.40.50.300">
    <property type="entry name" value="P-loop containing nucleotide triphosphate hydrolases"/>
    <property type="match status" value="3"/>
</dbReference>
<dbReference type="Proteomes" id="UP000787625">
    <property type="component" value="Unassembled WGS sequence"/>
</dbReference>
<protein>
    <submittedName>
        <fullName evidence="4">AAA family ATPase</fullName>
    </submittedName>
</protein>
<organism evidence="4 5">
    <name type="scientific">Candidatus Avibacteroides avistercoris</name>
    <dbReference type="NCBI Taxonomy" id="2840690"/>
    <lineage>
        <taxon>Bacteria</taxon>
        <taxon>Pseudomonadati</taxon>
        <taxon>Bacteroidota</taxon>
        <taxon>Bacteroidia</taxon>
        <taxon>Bacteroidales</taxon>
        <taxon>Bacteroidaceae</taxon>
        <taxon>Bacteroidaceae incertae sedis</taxon>
        <taxon>Candidatus Avibacteroides</taxon>
    </lineage>
</organism>
<evidence type="ECO:0000259" key="3">
    <source>
        <dbReference type="Pfam" id="PF13538"/>
    </source>
</evidence>
<dbReference type="Pfam" id="PF13538">
    <property type="entry name" value="UvrD_C_2"/>
    <property type="match status" value="1"/>
</dbReference>
<dbReference type="EMBL" id="DWUP01000199">
    <property type="protein sequence ID" value="HJD53771.1"/>
    <property type="molecule type" value="Genomic_DNA"/>
</dbReference>
<name>A0A9D2UK56_9BACT</name>
<evidence type="ECO:0000256" key="1">
    <source>
        <dbReference type="ARBA" id="ARBA00022741"/>
    </source>
</evidence>
<gene>
    <name evidence="4" type="ORF">IAA93_08630</name>
</gene>
<feature type="domain" description="UvrD-like helicase C-terminal" evidence="3">
    <location>
        <begin position="413"/>
        <end position="464"/>
    </location>
</feature>
<dbReference type="InterPro" id="IPR027785">
    <property type="entry name" value="UvrD-like_helicase_C"/>
</dbReference>
<dbReference type="PANTHER" id="PTHR43788">
    <property type="entry name" value="DNA2/NAM7 HELICASE FAMILY MEMBER"/>
    <property type="match status" value="1"/>
</dbReference>
<reference evidence="4" key="2">
    <citation type="submission" date="2021-04" db="EMBL/GenBank/DDBJ databases">
        <authorList>
            <person name="Gilroy R."/>
        </authorList>
    </citation>
    <scope>NUCLEOTIDE SEQUENCE</scope>
    <source>
        <strain evidence="4">MalCec1-1739</strain>
    </source>
</reference>
<dbReference type="SUPFAM" id="SSF52540">
    <property type="entry name" value="P-loop containing nucleoside triphosphate hydrolases"/>
    <property type="match status" value="2"/>
</dbReference>
<evidence type="ECO:0000256" key="2">
    <source>
        <dbReference type="ARBA" id="ARBA00022840"/>
    </source>
</evidence>